<dbReference type="GO" id="GO:0016787">
    <property type="term" value="F:hydrolase activity"/>
    <property type="evidence" value="ECO:0007669"/>
    <property type="project" value="UniProtKB-KW"/>
</dbReference>
<organism evidence="4 6">
    <name type="scientific">Yarrowia lipolytica</name>
    <name type="common">Candida lipolytica</name>
    <dbReference type="NCBI Taxonomy" id="4952"/>
    <lineage>
        <taxon>Eukaryota</taxon>
        <taxon>Fungi</taxon>
        <taxon>Dikarya</taxon>
        <taxon>Ascomycota</taxon>
        <taxon>Saccharomycotina</taxon>
        <taxon>Dipodascomycetes</taxon>
        <taxon>Dipodascales</taxon>
        <taxon>Dipodascales incertae sedis</taxon>
        <taxon>Yarrowia</taxon>
    </lineage>
</organism>
<dbReference type="eggNOG" id="KOG4178">
    <property type="taxonomic scope" value="Eukaryota"/>
</dbReference>
<evidence type="ECO:0000259" key="3">
    <source>
        <dbReference type="Pfam" id="PF00561"/>
    </source>
</evidence>
<dbReference type="EMBL" id="KZ859117">
    <property type="protein sequence ID" value="RDW23066.1"/>
    <property type="molecule type" value="Genomic_DNA"/>
</dbReference>
<dbReference type="SMR" id="A0A1H6PWZ9"/>
<keyword evidence="1 5" id="KW-0378">Hydrolase</keyword>
<dbReference type="AlphaFoldDB" id="A0A1H6PWZ9"/>
<reference evidence="4 6" key="1">
    <citation type="journal article" date="2016" name="PLoS ONE">
        <title>Sequence Assembly of Yarrowia lipolytica Strain W29/CLIB89 Shows Transposable Element Diversity.</title>
        <authorList>
            <person name="Magnan C."/>
            <person name="Yu J."/>
            <person name="Chang I."/>
            <person name="Jahn E."/>
            <person name="Kanomata Y."/>
            <person name="Wu J."/>
            <person name="Zeller M."/>
            <person name="Oakes M."/>
            <person name="Baldi P."/>
            <person name="Sandmeyer S."/>
        </authorList>
    </citation>
    <scope>NUCLEOTIDE SEQUENCE [LARGE SCALE GENOMIC DNA]</scope>
    <source>
        <strain evidence="4">CLIB89</strain>
        <strain evidence="6">CLIB89(W29)</strain>
    </source>
</reference>
<sequence length="354" mass="40590">MTDSLSLGYYQLFHKYAVLGDKRWHYLDIPPTSPSPALLGSGKTLMLCHGFPDSWYGWRKQIPILRNLGYRLLVPSQMGYTRSEAPLYPTPEPNEKGEYPELGLEDGTDALKDLYCYTGKFYAQCMDELLTQLGIPTVTIIGHDYGAYLGPKLYLYFPHRVEAIATSCWHYVPALKKFFAIPDFIKLAPSLSYQAYLIGDASKDFATREGSEPFLRQVFGGEGWGGSDSSVHMTEPEFQNYMTEFATGGRFLSYMVSTYKARRLTFEIEKQDFLDKGRTPESMQVDVPYLHVGAEQDMAFRPPMIKNLRKYVKPGRLDEVWIDASHWLMFEKADEFNHELVKWLDKIHGSQSKL</sequence>
<dbReference type="PANTHER" id="PTHR43329">
    <property type="entry name" value="EPOXIDE HYDROLASE"/>
    <property type="match status" value="1"/>
</dbReference>
<dbReference type="InterPro" id="IPR029058">
    <property type="entry name" value="AB_hydrolase_fold"/>
</dbReference>
<dbReference type="RefSeq" id="XP_499652.1">
    <property type="nucleotide sequence ID" value="XM_499652.1"/>
</dbReference>
<dbReference type="Proteomes" id="UP000256601">
    <property type="component" value="Unassembled WGS sequence"/>
</dbReference>
<name>A0A1H6PWZ9_YARLL</name>
<evidence type="ECO:0000313" key="6">
    <source>
        <dbReference type="Proteomes" id="UP000182444"/>
    </source>
</evidence>
<dbReference type="SUPFAM" id="SSF53474">
    <property type="entry name" value="alpha/beta-Hydrolases"/>
    <property type="match status" value="1"/>
</dbReference>
<dbReference type="OrthoDB" id="284184at2759"/>
<evidence type="ECO:0000313" key="4">
    <source>
        <dbReference type="EMBL" id="AOW00137.1"/>
    </source>
</evidence>
<comment type="similarity">
    <text evidence="2">Belongs to the AB hydrolase superfamily. Epoxide hydrolase family.</text>
</comment>
<dbReference type="VEuPathDB" id="FungiDB:YALI0_A01441g"/>
<dbReference type="InterPro" id="IPR000639">
    <property type="entry name" value="Epox_hydrolase-like"/>
</dbReference>
<evidence type="ECO:0000313" key="5">
    <source>
        <dbReference type="EMBL" id="RDW23066.1"/>
    </source>
</evidence>
<dbReference type="PRINTS" id="PR00412">
    <property type="entry name" value="EPOXHYDRLASE"/>
</dbReference>
<proteinExistence type="inferred from homology"/>
<dbReference type="VEuPathDB" id="FungiDB:YALI1_A01842g"/>
<dbReference type="OMA" id="PWTLAKI"/>
<dbReference type="InterPro" id="IPR000073">
    <property type="entry name" value="AB_hydrolase_1"/>
</dbReference>
<protein>
    <submittedName>
        <fullName evidence="5">Alpha/Beta hydrolase protein</fullName>
    </submittedName>
</protein>
<dbReference type="Pfam" id="PF00561">
    <property type="entry name" value="Abhydrolase_1"/>
    <property type="match status" value="1"/>
</dbReference>
<evidence type="ECO:0000313" key="7">
    <source>
        <dbReference type="Proteomes" id="UP000256601"/>
    </source>
</evidence>
<evidence type="ECO:0000256" key="2">
    <source>
        <dbReference type="ARBA" id="ARBA00038334"/>
    </source>
</evidence>
<dbReference type="Gene3D" id="3.40.50.1820">
    <property type="entry name" value="alpha/beta hydrolase"/>
    <property type="match status" value="1"/>
</dbReference>
<reference evidence="5 7" key="2">
    <citation type="submission" date="2018-07" db="EMBL/GenBank/DDBJ databases">
        <title>Draft Genome Assemblies for Five Robust Yarrowia lipolytica Strains Exhibiting High Lipid Production and Pentose Sugar Utilization and Sugar Alcohol Secretion from Undetoxified Lignocellulosic Biomass Hydrolysates.</title>
        <authorList>
            <consortium name="DOE Joint Genome Institute"/>
            <person name="Walker C."/>
            <person name="Ryu S."/>
            <person name="Na H."/>
            <person name="Zane M."/>
            <person name="LaButti K."/>
            <person name="Lipzen A."/>
            <person name="Haridas S."/>
            <person name="Barry K."/>
            <person name="Grigoriev I.V."/>
            <person name="Quarterman J."/>
            <person name="Slininger P."/>
            <person name="Dien B."/>
            <person name="Trinh C.T."/>
        </authorList>
    </citation>
    <scope>NUCLEOTIDE SEQUENCE [LARGE SCALE GENOMIC DNA]</scope>
    <source>
        <strain evidence="5 7">YB392</strain>
    </source>
</reference>
<evidence type="ECO:0000256" key="1">
    <source>
        <dbReference type="ARBA" id="ARBA00022801"/>
    </source>
</evidence>
<accession>A0A1H6PWZ9</accession>
<dbReference type="Proteomes" id="UP000182444">
    <property type="component" value="Chromosome 1A"/>
</dbReference>
<dbReference type="EMBL" id="CP017553">
    <property type="protein sequence ID" value="AOW00137.1"/>
    <property type="molecule type" value="Genomic_DNA"/>
</dbReference>
<feature type="domain" description="AB hydrolase-1" evidence="3">
    <location>
        <begin position="44"/>
        <end position="333"/>
    </location>
</feature>
<dbReference type="KEGG" id="yli:2906065"/>
<gene>
    <name evidence="5" type="ORF">B0I71DRAFT_169109</name>
    <name evidence="4" type="ORF">YALI1_A01842g</name>
</gene>
<dbReference type="GeneID" id="2906065"/>